<dbReference type="EMBL" id="JAOZFE010000013">
    <property type="protein sequence ID" value="MCW0953853.1"/>
    <property type="molecule type" value="Genomic_DNA"/>
</dbReference>
<dbReference type="InterPro" id="IPR012507">
    <property type="entry name" value="YibE_F"/>
</dbReference>
<sequence length="124" mass="13570">MNVCLFILFIFLDLNLGNSSIFAVFIGFAILATLLTTGILLGFRSHLTWIINATVLTTGLITTLLALIVFWLTNEKGIYYEHMDFVTQDPASLFLAVTLVGLLGALLDEATDMTVAIDALVQSR</sequence>
<dbReference type="RefSeq" id="WP_264336125.1">
    <property type="nucleotide sequence ID" value="NZ_JAOZFE010000013.1"/>
</dbReference>
<keyword evidence="3" id="KW-1185">Reference proteome</keyword>
<accession>A0ABT3E621</accession>
<keyword evidence="1" id="KW-0472">Membrane</keyword>
<evidence type="ECO:0000313" key="2">
    <source>
        <dbReference type="EMBL" id="MCW0953853.1"/>
    </source>
</evidence>
<evidence type="ECO:0000256" key="1">
    <source>
        <dbReference type="SAM" id="Phobius"/>
    </source>
</evidence>
<gene>
    <name evidence="2" type="ORF">OIT44_07290</name>
</gene>
<dbReference type="Pfam" id="PF07907">
    <property type="entry name" value="YibE_F"/>
    <property type="match status" value="1"/>
</dbReference>
<evidence type="ECO:0000313" key="3">
    <source>
        <dbReference type="Proteomes" id="UP001526225"/>
    </source>
</evidence>
<feature type="transmembrane region" description="Helical" evidence="1">
    <location>
        <begin position="50"/>
        <end position="71"/>
    </location>
</feature>
<protein>
    <submittedName>
        <fullName evidence="2">YibE/F family protein</fullName>
    </submittedName>
</protein>
<organism evidence="2 3">
    <name type="scientific">Weissella ceti</name>
    <dbReference type="NCBI Taxonomy" id="759620"/>
    <lineage>
        <taxon>Bacteria</taxon>
        <taxon>Bacillati</taxon>
        <taxon>Bacillota</taxon>
        <taxon>Bacilli</taxon>
        <taxon>Lactobacillales</taxon>
        <taxon>Lactobacillaceae</taxon>
        <taxon>Weissella</taxon>
    </lineage>
</organism>
<dbReference type="Proteomes" id="UP001526225">
    <property type="component" value="Unassembled WGS sequence"/>
</dbReference>
<reference evidence="2 3" key="1">
    <citation type="submission" date="2022-10" db="EMBL/GenBank/DDBJ databases">
        <title>Weissella fermenti sp. nov., isolated from fermented cabbage.</title>
        <authorList>
            <person name="Lee J.K."/>
            <person name="Baek J.H."/>
            <person name="Choi D.G."/>
            <person name="Kim J.M."/>
            <person name="Jeon C.O."/>
        </authorList>
    </citation>
    <scope>NUCLEOTIDE SEQUENCE [LARGE SCALE GENOMIC DNA]</scope>
    <source>
        <strain evidence="2 3">KACC 18534</strain>
    </source>
</reference>
<comment type="caution">
    <text evidence="2">The sequence shown here is derived from an EMBL/GenBank/DDBJ whole genome shotgun (WGS) entry which is preliminary data.</text>
</comment>
<feature type="non-terminal residue" evidence="2">
    <location>
        <position position="124"/>
    </location>
</feature>
<proteinExistence type="predicted"/>
<feature type="transmembrane region" description="Helical" evidence="1">
    <location>
        <begin position="91"/>
        <end position="107"/>
    </location>
</feature>
<feature type="transmembrane region" description="Helical" evidence="1">
    <location>
        <begin position="20"/>
        <end position="43"/>
    </location>
</feature>
<keyword evidence="1" id="KW-1133">Transmembrane helix</keyword>
<keyword evidence="1" id="KW-0812">Transmembrane</keyword>
<name>A0ABT3E621_9LACO</name>